<keyword evidence="4 5" id="KW-0472">Membrane</keyword>
<dbReference type="AlphaFoldDB" id="A0A839JZV4"/>
<dbReference type="InterPro" id="IPR007016">
    <property type="entry name" value="O-antigen_ligase-rel_domated"/>
</dbReference>
<dbReference type="Proteomes" id="UP000574276">
    <property type="component" value="Unassembled WGS sequence"/>
</dbReference>
<reference evidence="7 8" key="1">
    <citation type="submission" date="2020-07" db="EMBL/GenBank/DDBJ databases">
        <title>Characterization and genome sequencing of isolate MD1, a novel member within the family Lachnospiraceae.</title>
        <authorList>
            <person name="Rettenmaier R."/>
            <person name="Di Bello L."/>
            <person name="Zinser C."/>
            <person name="Scheitz K."/>
            <person name="Liebl W."/>
            <person name="Zverlov V."/>
        </authorList>
    </citation>
    <scope>NUCLEOTIDE SEQUENCE [LARGE SCALE GENOMIC DNA]</scope>
    <source>
        <strain evidence="7 8">MD1</strain>
    </source>
</reference>
<feature type="transmembrane region" description="Helical" evidence="5">
    <location>
        <begin position="76"/>
        <end position="95"/>
    </location>
</feature>
<dbReference type="PANTHER" id="PTHR37422:SF20">
    <property type="entry name" value="O-ANTIGEN POLYMERASE"/>
    <property type="match status" value="1"/>
</dbReference>
<dbReference type="PANTHER" id="PTHR37422">
    <property type="entry name" value="TEICHURONIC ACID BIOSYNTHESIS PROTEIN TUAE"/>
    <property type="match status" value="1"/>
</dbReference>
<dbReference type="GO" id="GO:0016020">
    <property type="term" value="C:membrane"/>
    <property type="evidence" value="ECO:0007669"/>
    <property type="project" value="UniProtKB-SubCell"/>
</dbReference>
<feature type="transmembrane region" description="Helical" evidence="5">
    <location>
        <begin position="216"/>
        <end position="237"/>
    </location>
</feature>
<evidence type="ECO:0000256" key="5">
    <source>
        <dbReference type="SAM" id="Phobius"/>
    </source>
</evidence>
<feature type="transmembrane region" description="Helical" evidence="5">
    <location>
        <begin position="334"/>
        <end position="356"/>
    </location>
</feature>
<evidence type="ECO:0000256" key="4">
    <source>
        <dbReference type="ARBA" id="ARBA00023136"/>
    </source>
</evidence>
<feature type="transmembrane region" description="Helical" evidence="5">
    <location>
        <begin position="49"/>
        <end position="70"/>
    </location>
</feature>
<evidence type="ECO:0000313" key="7">
    <source>
        <dbReference type="EMBL" id="MBB2183205.1"/>
    </source>
</evidence>
<dbReference type="RefSeq" id="WP_228352884.1">
    <property type="nucleotide sequence ID" value="NZ_JACEGA010000001.1"/>
</dbReference>
<feature type="transmembrane region" description="Helical" evidence="5">
    <location>
        <begin position="194"/>
        <end position="209"/>
    </location>
</feature>
<keyword evidence="8" id="KW-1185">Reference proteome</keyword>
<dbReference type="Pfam" id="PF04932">
    <property type="entry name" value="Wzy_C"/>
    <property type="match status" value="1"/>
</dbReference>
<proteinExistence type="predicted"/>
<dbReference type="InterPro" id="IPR051533">
    <property type="entry name" value="WaaL-like"/>
</dbReference>
<evidence type="ECO:0000256" key="2">
    <source>
        <dbReference type="ARBA" id="ARBA00022692"/>
    </source>
</evidence>
<name>A0A839JZV4_9FIRM</name>
<organism evidence="7 8">
    <name type="scientific">Variimorphobacter saccharofermentans</name>
    <dbReference type="NCBI Taxonomy" id="2755051"/>
    <lineage>
        <taxon>Bacteria</taxon>
        <taxon>Bacillati</taxon>
        <taxon>Bacillota</taxon>
        <taxon>Clostridia</taxon>
        <taxon>Lachnospirales</taxon>
        <taxon>Lachnospiraceae</taxon>
        <taxon>Variimorphobacter</taxon>
    </lineage>
</organism>
<evidence type="ECO:0000259" key="6">
    <source>
        <dbReference type="Pfam" id="PF04932"/>
    </source>
</evidence>
<accession>A0A839JZV4</accession>
<feature type="transmembrane region" description="Helical" evidence="5">
    <location>
        <begin position="107"/>
        <end position="132"/>
    </location>
</feature>
<gene>
    <name evidence="7" type="ORF">H0486_09970</name>
</gene>
<keyword evidence="2 5" id="KW-0812">Transmembrane</keyword>
<feature type="transmembrane region" description="Helical" evidence="5">
    <location>
        <begin position="15"/>
        <end position="42"/>
    </location>
</feature>
<feature type="transmembrane region" description="Helical" evidence="5">
    <location>
        <begin position="298"/>
        <end position="314"/>
    </location>
</feature>
<sequence>MKHRIDLSLTNTNMVVFATAAIFLPYILSGIILISIAIYIIWNKDTRQLVFIHPGSGIIKCLFTYMLFISFLYQNWIGLLAAIGICLAIVFAFYMRSVMTKELYEQLLTFVCGLSLTSAGYAITEAVISYFIDGRHNHRISSVFFHPNYFGTIVGTVIIICAYKFLTIKKNKHFYLIVACVNVINMYLCKSMFVWVEVFVGITILLIALKKYRLLALWLSAALLAGILIFGLNFQLIPRLSVADVTFQLRKQVWRITLREIKKAPLLGHGPMSFYFLTDVAYRNQIIPHAHSLYLDTILNYGIIGFALISYYCVKNYKAYIKSCLGKKNITSSYLVLAVIGATLVHGLTDITILWVQTLPLLMLVLSGQGVVEKETMVDYKLWVSLPNQMKANIMYPFLMNQKSNKVS</sequence>
<evidence type="ECO:0000256" key="1">
    <source>
        <dbReference type="ARBA" id="ARBA00004141"/>
    </source>
</evidence>
<protein>
    <submittedName>
        <fullName evidence="7">O-antigen ligase family protein</fullName>
    </submittedName>
</protein>
<dbReference type="EMBL" id="JACEGA010000001">
    <property type="protein sequence ID" value="MBB2183205.1"/>
    <property type="molecule type" value="Genomic_DNA"/>
</dbReference>
<feature type="transmembrane region" description="Helical" evidence="5">
    <location>
        <begin position="144"/>
        <end position="166"/>
    </location>
</feature>
<keyword evidence="7" id="KW-0436">Ligase</keyword>
<comment type="caution">
    <text evidence="7">The sequence shown here is derived from an EMBL/GenBank/DDBJ whole genome shotgun (WGS) entry which is preliminary data.</text>
</comment>
<evidence type="ECO:0000313" key="8">
    <source>
        <dbReference type="Proteomes" id="UP000574276"/>
    </source>
</evidence>
<feature type="domain" description="O-antigen ligase-related" evidence="6">
    <location>
        <begin position="183"/>
        <end position="309"/>
    </location>
</feature>
<dbReference type="GO" id="GO:0016874">
    <property type="term" value="F:ligase activity"/>
    <property type="evidence" value="ECO:0007669"/>
    <property type="project" value="UniProtKB-KW"/>
</dbReference>
<comment type="subcellular location">
    <subcellularLocation>
        <location evidence="1">Membrane</location>
        <topology evidence="1">Multi-pass membrane protein</topology>
    </subcellularLocation>
</comment>
<evidence type="ECO:0000256" key="3">
    <source>
        <dbReference type="ARBA" id="ARBA00022989"/>
    </source>
</evidence>
<keyword evidence="3 5" id="KW-1133">Transmembrane helix</keyword>